<evidence type="ECO:0000256" key="1">
    <source>
        <dbReference type="SAM" id="Phobius"/>
    </source>
</evidence>
<name>A0A7W9LYU2_9PSEU</name>
<keyword evidence="1" id="KW-1133">Transmembrane helix</keyword>
<evidence type="ECO:0000313" key="2">
    <source>
        <dbReference type="EMBL" id="MBB5801028.1"/>
    </source>
</evidence>
<keyword evidence="1" id="KW-0472">Membrane</keyword>
<dbReference type="Proteomes" id="UP000552097">
    <property type="component" value="Unassembled WGS sequence"/>
</dbReference>
<gene>
    <name evidence="2" type="ORF">F4560_000796</name>
</gene>
<evidence type="ECO:0000313" key="3">
    <source>
        <dbReference type="Proteomes" id="UP000552097"/>
    </source>
</evidence>
<accession>A0A7W9LYU2</accession>
<dbReference type="EMBL" id="JACHMO010000001">
    <property type="protein sequence ID" value="MBB5801028.1"/>
    <property type="molecule type" value="Genomic_DNA"/>
</dbReference>
<comment type="caution">
    <text evidence="2">The sequence shown here is derived from an EMBL/GenBank/DDBJ whole genome shotgun (WGS) entry which is preliminary data.</text>
</comment>
<feature type="transmembrane region" description="Helical" evidence="1">
    <location>
        <begin position="97"/>
        <end position="114"/>
    </location>
</feature>
<keyword evidence="3" id="KW-1185">Reference proteome</keyword>
<proteinExistence type="predicted"/>
<dbReference type="RefSeq" id="WP_184916339.1">
    <property type="nucleotide sequence ID" value="NZ_JACHMO010000001.1"/>
</dbReference>
<sequence length="118" mass="11832">MTTTSNPASRVRTTTTVGRVAAVVLSLGTFGFLFVSDAWRADNPFLVPDLVLCAVLLGAASLRGRVAAPALILALGLAAGVLITSVSAYAVDGRLGVASLLGALTAAAVAIALVRGRL</sequence>
<feature type="transmembrane region" description="Helical" evidence="1">
    <location>
        <begin position="20"/>
        <end position="39"/>
    </location>
</feature>
<organism evidence="2 3">
    <name type="scientific">Saccharothrix ecbatanensis</name>
    <dbReference type="NCBI Taxonomy" id="1105145"/>
    <lineage>
        <taxon>Bacteria</taxon>
        <taxon>Bacillati</taxon>
        <taxon>Actinomycetota</taxon>
        <taxon>Actinomycetes</taxon>
        <taxon>Pseudonocardiales</taxon>
        <taxon>Pseudonocardiaceae</taxon>
        <taxon>Saccharothrix</taxon>
    </lineage>
</organism>
<dbReference type="AlphaFoldDB" id="A0A7W9LYU2"/>
<keyword evidence="1" id="KW-0812">Transmembrane</keyword>
<protein>
    <submittedName>
        <fullName evidence="2">Lipopolysaccharide export LptBFGC system permease protein LptF</fullName>
    </submittedName>
</protein>
<feature type="transmembrane region" description="Helical" evidence="1">
    <location>
        <begin position="70"/>
        <end position="91"/>
    </location>
</feature>
<reference evidence="2 3" key="1">
    <citation type="submission" date="2020-08" db="EMBL/GenBank/DDBJ databases">
        <title>Sequencing the genomes of 1000 actinobacteria strains.</title>
        <authorList>
            <person name="Klenk H.-P."/>
        </authorList>
    </citation>
    <scope>NUCLEOTIDE SEQUENCE [LARGE SCALE GENOMIC DNA]</scope>
    <source>
        <strain evidence="2 3">DSM 45486</strain>
    </source>
</reference>
<feature type="transmembrane region" description="Helical" evidence="1">
    <location>
        <begin position="45"/>
        <end position="63"/>
    </location>
</feature>